<organism evidence="2 3">
    <name type="scientific">Paenibacillus macquariensis</name>
    <dbReference type="NCBI Taxonomy" id="948756"/>
    <lineage>
        <taxon>Bacteria</taxon>
        <taxon>Bacillati</taxon>
        <taxon>Bacillota</taxon>
        <taxon>Bacilli</taxon>
        <taxon>Bacillales</taxon>
        <taxon>Paenibacillaceae</taxon>
        <taxon>Paenibacillus</taxon>
    </lineage>
</organism>
<keyword evidence="3" id="KW-1185">Reference proteome</keyword>
<protein>
    <submittedName>
        <fullName evidence="2">Uncharacterized protein</fullName>
    </submittedName>
</protein>
<proteinExistence type="predicted"/>
<name>A0ABY1K4W8_9BACL</name>
<reference evidence="2 3" key="1">
    <citation type="submission" date="2017-01" db="EMBL/GenBank/DDBJ databases">
        <authorList>
            <person name="Varghese N."/>
            <person name="Submissions S."/>
        </authorList>
    </citation>
    <scope>NUCLEOTIDE SEQUENCE [LARGE SCALE GENOMIC DNA]</scope>
    <source>
        <strain evidence="2 3">ATCC 23464</strain>
    </source>
</reference>
<dbReference type="EMBL" id="FTNK01000009">
    <property type="protein sequence ID" value="SIR26238.1"/>
    <property type="molecule type" value="Genomic_DNA"/>
</dbReference>
<evidence type="ECO:0000256" key="1">
    <source>
        <dbReference type="SAM" id="SignalP"/>
    </source>
</evidence>
<comment type="caution">
    <text evidence="2">The sequence shown here is derived from an EMBL/GenBank/DDBJ whole genome shotgun (WGS) entry which is preliminary data.</text>
</comment>
<dbReference type="PROSITE" id="PS51257">
    <property type="entry name" value="PROKAR_LIPOPROTEIN"/>
    <property type="match status" value="1"/>
</dbReference>
<sequence length="118" mass="13170">MKVPKTLLSIIILVFILAACSSNSNATVDGVKSMQDTLVEMNKNMDTNDTVKVKEDAEKLEESWKKFEDGIKENQPDMYEKVEGPLGIIQAGAKQDTLDQALLKDQITKLNDTLKQIK</sequence>
<dbReference type="RefSeq" id="WP_068588450.1">
    <property type="nucleotide sequence ID" value="NZ_FTNK01000009.1"/>
</dbReference>
<keyword evidence="1" id="KW-0732">Signal</keyword>
<feature type="chain" id="PRO_5047074934" evidence="1">
    <location>
        <begin position="27"/>
        <end position="118"/>
    </location>
</feature>
<evidence type="ECO:0000313" key="3">
    <source>
        <dbReference type="Proteomes" id="UP000186666"/>
    </source>
</evidence>
<gene>
    <name evidence="2" type="ORF">SAMN05421578_109220</name>
</gene>
<dbReference type="Proteomes" id="UP000186666">
    <property type="component" value="Unassembled WGS sequence"/>
</dbReference>
<evidence type="ECO:0000313" key="2">
    <source>
        <dbReference type="EMBL" id="SIR26238.1"/>
    </source>
</evidence>
<accession>A0ABY1K4W8</accession>
<feature type="signal peptide" evidence="1">
    <location>
        <begin position="1"/>
        <end position="26"/>
    </location>
</feature>